<dbReference type="Pfam" id="PF04390">
    <property type="entry name" value="LptE"/>
    <property type="match status" value="1"/>
</dbReference>
<organism evidence="1 2">
    <name type="scientific">Helicobacter canis NCTC 12740</name>
    <dbReference type="NCBI Taxonomy" id="1357399"/>
    <lineage>
        <taxon>Bacteria</taxon>
        <taxon>Pseudomonadati</taxon>
        <taxon>Campylobacterota</taxon>
        <taxon>Epsilonproteobacteria</taxon>
        <taxon>Campylobacterales</taxon>
        <taxon>Helicobacteraceae</taxon>
        <taxon>Helicobacter</taxon>
    </lineage>
</organism>
<protein>
    <recommendedName>
        <fullName evidence="3">Lipoprotein</fullName>
    </recommendedName>
</protein>
<proteinExistence type="predicted"/>
<keyword evidence="2" id="KW-1185">Reference proteome</keyword>
<dbReference type="STRING" id="1357399.HMPREF2087_00445"/>
<dbReference type="PATRIC" id="fig|1357399.3.peg.468"/>
<dbReference type="EMBL" id="AZJJ01000001">
    <property type="protein sequence ID" value="ETD27527.1"/>
    <property type="molecule type" value="Genomic_DNA"/>
</dbReference>
<reference evidence="1 2" key="1">
    <citation type="submission" date="2013-10" db="EMBL/GenBank/DDBJ databases">
        <title>The Genome Sequence of Helicobacter canis NCTC 12740.</title>
        <authorList>
            <consortium name="The Broad Institute Genomics Platform"/>
            <person name="Earl A."/>
            <person name="Fox J.G."/>
            <person name="Shen Z."/>
            <person name="Young S.K."/>
            <person name="Zeng Q."/>
            <person name="Gargeya S."/>
            <person name="Fitzgerald M."/>
            <person name="Abouelleil A."/>
            <person name="Alvarado L."/>
            <person name="Chapman S.B."/>
            <person name="Gainer-Dewar J."/>
            <person name="Goldberg J."/>
            <person name="Griggs A."/>
            <person name="Gujja S."/>
            <person name="Hansen M."/>
            <person name="Howarth C."/>
            <person name="Imamovic A."/>
            <person name="Ireland A."/>
            <person name="Larimer J."/>
            <person name="McCowan C."/>
            <person name="Murphy C."/>
            <person name="Pearson M."/>
            <person name="Poon T.W."/>
            <person name="Priest M."/>
            <person name="Roberts A."/>
            <person name="Saif S."/>
            <person name="Shea T."/>
            <person name="Sykes S."/>
            <person name="Wortman J."/>
            <person name="Nusbaum C."/>
            <person name="Birren B."/>
        </authorList>
    </citation>
    <scope>NUCLEOTIDE SEQUENCE [LARGE SCALE GENOMIC DNA]</scope>
    <source>
        <strain evidence="1 2">NCTC 12740</strain>
    </source>
</reference>
<dbReference type="PROSITE" id="PS51257">
    <property type="entry name" value="PROKAR_LIPOPROTEIN"/>
    <property type="match status" value="1"/>
</dbReference>
<evidence type="ECO:0000313" key="2">
    <source>
        <dbReference type="Proteomes" id="UP000018688"/>
    </source>
</evidence>
<dbReference type="GO" id="GO:0019867">
    <property type="term" value="C:outer membrane"/>
    <property type="evidence" value="ECO:0007669"/>
    <property type="project" value="InterPro"/>
</dbReference>
<dbReference type="Proteomes" id="UP000018688">
    <property type="component" value="Unassembled WGS sequence"/>
</dbReference>
<dbReference type="GO" id="GO:0043165">
    <property type="term" value="P:Gram-negative-bacterium-type cell outer membrane assembly"/>
    <property type="evidence" value="ECO:0007669"/>
    <property type="project" value="InterPro"/>
</dbReference>
<comment type="caution">
    <text evidence="1">The sequence shown here is derived from an EMBL/GenBank/DDBJ whole genome shotgun (WGS) entry which is preliminary data.</text>
</comment>
<dbReference type="HOGENOM" id="CLU_111074_0_0_7"/>
<sequence>MGRLIALVAIMLAFAGCGYVPSATFVQKALGERVYVELKVNLPNPENSVELKDLMNKIIIARFQTRVSSKEDADSIIIVEIDKIADTTFALSSSAFTTYYRVSAYVTYTYDNKKGTRRTFNSSGYYDYNVSLDNPLTTYNNRYYAINQAFTQTVDQFVAQISFEGQK</sequence>
<accession>V8CKC1</accession>
<evidence type="ECO:0000313" key="1">
    <source>
        <dbReference type="EMBL" id="ETD27527.1"/>
    </source>
</evidence>
<dbReference type="InterPro" id="IPR007485">
    <property type="entry name" value="LPS_assembly_LptE"/>
</dbReference>
<gene>
    <name evidence="1" type="ORF">HMPREF2087_00445</name>
</gene>
<name>V8CKC1_9HELI</name>
<dbReference type="AlphaFoldDB" id="V8CKC1"/>
<dbReference type="eggNOG" id="ENOG5032NRK">
    <property type="taxonomic scope" value="Bacteria"/>
</dbReference>
<evidence type="ECO:0008006" key="3">
    <source>
        <dbReference type="Google" id="ProtNLM"/>
    </source>
</evidence>